<evidence type="ECO:0000256" key="4">
    <source>
        <dbReference type="ARBA" id="ARBA00023002"/>
    </source>
</evidence>
<dbReference type="InterPro" id="IPR027477">
    <property type="entry name" value="Succ_DH/fumarate_Rdtase_cat_sf"/>
</dbReference>
<keyword evidence="2" id="KW-0285">Flavoprotein</keyword>
<dbReference type="Gene3D" id="3.40.50.720">
    <property type="entry name" value="NAD(P)-binding Rossmann-like Domain"/>
    <property type="match status" value="1"/>
</dbReference>
<dbReference type="Pfam" id="PF00106">
    <property type="entry name" value="adh_short"/>
    <property type="match status" value="1"/>
</dbReference>
<accession>A0A2P6VNT7</accession>
<dbReference type="SUPFAM" id="SSF51735">
    <property type="entry name" value="NAD(P)-binding Rossmann-fold domains"/>
    <property type="match status" value="1"/>
</dbReference>
<evidence type="ECO:0000256" key="2">
    <source>
        <dbReference type="ARBA" id="ARBA00022630"/>
    </source>
</evidence>
<dbReference type="Proteomes" id="UP000239649">
    <property type="component" value="Unassembled WGS sequence"/>
</dbReference>
<dbReference type="InterPro" id="IPR003953">
    <property type="entry name" value="FAD-dep_OxRdtase_2_FAD-bd"/>
</dbReference>
<dbReference type="SUPFAM" id="SSF51905">
    <property type="entry name" value="FAD/NAD(P)-binding domain"/>
    <property type="match status" value="1"/>
</dbReference>
<dbReference type="InterPro" id="IPR050315">
    <property type="entry name" value="FAD-oxidoreductase_2"/>
</dbReference>
<keyword evidence="4" id="KW-0560">Oxidoreductase</keyword>
<keyword evidence="3" id="KW-0274">FAD</keyword>
<dbReference type="PRINTS" id="PR00081">
    <property type="entry name" value="GDHRDH"/>
</dbReference>
<dbReference type="Gene3D" id="3.90.700.10">
    <property type="entry name" value="Succinate dehydrogenase/fumarate reductase flavoprotein, catalytic domain"/>
    <property type="match status" value="1"/>
</dbReference>
<comment type="caution">
    <text evidence="10">The sequence shown here is derived from an EMBL/GenBank/DDBJ whole genome shotgun (WGS) entry which is preliminary data.</text>
</comment>
<dbReference type="FunFam" id="3.90.700.10:FF:000007">
    <property type="entry name" value="NADH-dependent fumarate reductase"/>
    <property type="match status" value="1"/>
</dbReference>
<protein>
    <recommendedName>
        <fullName evidence="6">fumarate reductase (NADH)</fullName>
        <ecNumber evidence="6">1.3.1.6</ecNumber>
    </recommendedName>
    <alternativeName>
        <fullName evidence="7">NADH-dependent fumarate reductase</fullName>
    </alternativeName>
</protein>
<dbReference type="GO" id="GO:0016156">
    <property type="term" value="F:fumarate reductase (NADH) activity"/>
    <property type="evidence" value="ECO:0007669"/>
    <property type="project" value="UniProtKB-EC"/>
</dbReference>
<evidence type="ECO:0000256" key="8">
    <source>
        <dbReference type="SAM" id="MobiDB-lite"/>
    </source>
</evidence>
<evidence type="ECO:0000256" key="3">
    <source>
        <dbReference type="ARBA" id="ARBA00022827"/>
    </source>
</evidence>
<gene>
    <name evidence="10" type="ORF">C2E20_1280</name>
</gene>
<dbReference type="STRING" id="554055.A0A2P6VNT7"/>
<reference evidence="10 11" key="1">
    <citation type="journal article" date="2018" name="Plant J.">
        <title>Genome sequences of Chlorella sorokiniana UTEX 1602 and Micractinium conductrix SAG 241.80: implications to maltose excretion by a green alga.</title>
        <authorList>
            <person name="Arriola M.B."/>
            <person name="Velmurugan N."/>
            <person name="Zhang Y."/>
            <person name="Plunkett M.H."/>
            <person name="Hondzo H."/>
            <person name="Barney B.M."/>
        </authorList>
    </citation>
    <scope>NUCLEOTIDE SEQUENCE [LARGE SCALE GENOMIC DNA]</scope>
    <source>
        <strain evidence="10 11">SAG 241.80</strain>
    </source>
</reference>
<evidence type="ECO:0000313" key="11">
    <source>
        <dbReference type="Proteomes" id="UP000239649"/>
    </source>
</evidence>
<dbReference type="Gene3D" id="3.50.50.60">
    <property type="entry name" value="FAD/NAD(P)-binding domain"/>
    <property type="match status" value="1"/>
</dbReference>
<comment type="catalytic activity">
    <reaction evidence="5">
        <text>succinate + NAD(+) = fumarate + NADH + H(+)</text>
        <dbReference type="Rhea" id="RHEA:18281"/>
        <dbReference type="ChEBI" id="CHEBI:15378"/>
        <dbReference type="ChEBI" id="CHEBI:29806"/>
        <dbReference type="ChEBI" id="CHEBI:30031"/>
        <dbReference type="ChEBI" id="CHEBI:57540"/>
        <dbReference type="ChEBI" id="CHEBI:57945"/>
        <dbReference type="EC" id="1.3.1.6"/>
    </reaction>
</comment>
<evidence type="ECO:0000256" key="1">
    <source>
        <dbReference type="ARBA" id="ARBA00001974"/>
    </source>
</evidence>
<evidence type="ECO:0000256" key="7">
    <source>
        <dbReference type="ARBA" id="ARBA00077246"/>
    </source>
</evidence>
<dbReference type="OrthoDB" id="5296at2759"/>
<dbReference type="EC" id="1.3.1.6" evidence="6"/>
<name>A0A2P6VNT7_9CHLO</name>
<dbReference type="CDD" id="cd05325">
    <property type="entry name" value="carb_red_sniffer_like_SDR_c"/>
    <property type="match status" value="1"/>
</dbReference>
<sequence length="657" mass="67167">MAAPIAGKTVVVVGGSRGIGAEFVRQFAAKGNRVIATARTPAQAAKELEGTKVELTQLDVTSPQSVEQWAAEVQKLAPHIDLLINNAGVYSRRVGFSDVTHDDMLAAFTTNAIGPLMVVQQLHKRGVLGGARPTLVANVTSKVGSIDDNKSGGGYAYRASKTALNIINKSLSIDLAGDNITCTLLHPGYVRTDMTGGAGLIDKEESVRGMIGVLESGVELQGTFHDFAGKDIPWPQLVDALVDGSLDALAFLQSEGVDLSSVVQMGGQSIGRTHSPPSGPPVGAAIMQALQRAAQRQGNLDVWTGVQVCGLAQETGSGAAGWSLAAAVCAPGTAPPELGGGGPVSGDASEQPQAESEDAAPTRLQRLHADAVVLATGGFAASQALLQRHAPYAAGLGTTNGAFATGDGLALGQQAGAALVDVGWVQLNPTGIIDPHDPSAATKTVAPERLRGLGAILLNSQGRRFVNELGTRDKVAGAILEQPERHAFLLVGSSTAASFGAASLQPYLQRQLISQAASLDQLAADTGMPAEALAAELQAYDQAAVEGRDSFGKTAFPARIHLLQPMYWARVAPVAHYCMGGLAIDRDARVLDAQGRPIPGLFAAGEVAGGVHGKNLLVGDALLECVVFGVRAGAAAAAAAAAAARAKGPEGKQGGAS</sequence>
<dbReference type="PANTHER" id="PTHR43400:SF7">
    <property type="entry name" value="FAD-DEPENDENT OXIDOREDUCTASE 2 FAD BINDING DOMAIN-CONTAINING PROTEIN"/>
    <property type="match status" value="1"/>
</dbReference>
<feature type="region of interest" description="Disordered" evidence="8">
    <location>
        <begin position="336"/>
        <end position="360"/>
    </location>
</feature>
<dbReference type="EMBL" id="LHPF02000002">
    <property type="protein sequence ID" value="PSC75715.1"/>
    <property type="molecule type" value="Genomic_DNA"/>
</dbReference>
<comment type="cofactor">
    <cofactor evidence="1">
        <name>FAD</name>
        <dbReference type="ChEBI" id="CHEBI:57692"/>
    </cofactor>
</comment>
<dbReference type="InterPro" id="IPR002347">
    <property type="entry name" value="SDR_fam"/>
</dbReference>
<dbReference type="SUPFAM" id="SSF56425">
    <property type="entry name" value="Succinate dehydrogenase/fumarate reductase flavoprotein, catalytic domain"/>
    <property type="match status" value="1"/>
</dbReference>
<evidence type="ECO:0000256" key="5">
    <source>
        <dbReference type="ARBA" id="ARBA00050832"/>
    </source>
</evidence>
<keyword evidence="11" id="KW-1185">Reference proteome</keyword>
<dbReference type="Pfam" id="PF00890">
    <property type="entry name" value="FAD_binding_2"/>
    <property type="match status" value="1"/>
</dbReference>
<organism evidence="10 11">
    <name type="scientific">Micractinium conductrix</name>
    <dbReference type="NCBI Taxonomy" id="554055"/>
    <lineage>
        <taxon>Eukaryota</taxon>
        <taxon>Viridiplantae</taxon>
        <taxon>Chlorophyta</taxon>
        <taxon>core chlorophytes</taxon>
        <taxon>Trebouxiophyceae</taxon>
        <taxon>Chlorellales</taxon>
        <taxon>Chlorellaceae</taxon>
        <taxon>Chlorella clade</taxon>
        <taxon>Micractinium</taxon>
    </lineage>
</organism>
<evidence type="ECO:0000259" key="9">
    <source>
        <dbReference type="Pfam" id="PF00890"/>
    </source>
</evidence>
<dbReference type="PANTHER" id="PTHR43400">
    <property type="entry name" value="FUMARATE REDUCTASE"/>
    <property type="match status" value="1"/>
</dbReference>
<dbReference type="InterPro" id="IPR036188">
    <property type="entry name" value="FAD/NAD-bd_sf"/>
</dbReference>
<proteinExistence type="predicted"/>
<evidence type="ECO:0000256" key="6">
    <source>
        <dbReference type="ARBA" id="ARBA00067004"/>
    </source>
</evidence>
<feature type="domain" description="FAD-dependent oxidoreductase 2 FAD-binding" evidence="9">
    <location>
        <begin position="235"/>
        <end position="619"/>
    </location>
</feature>
<evidence type="ECO:0000313" key="10">
    <source>
        <dbReference type="EMBL" id="PSC75715.1"/>
    </source>
</evidence>
<dbReference type="AlphaFoldDB" id="A0A2P6VNT7"/>
<dbReference type="InterPro" id="IPR036291">
    <property type="entry name" value="NAD(P)-bd_dom_sf"/>
</dbReference>